<dbReference type="OrthoDB" id="69461at2759"/>
<name>B4MMF1_DROWI</name>
<dbReference type="GO" id="GO:0005789">
    <property type="term" value="C:endoplasmic reticulum membrane"/>
    <property type="evidence" value="ECO:0007669"/>
    <property type="project" value="UniProtKB-SubCell"/>
</dbReference>
<proteinExistence type="inferred from homology"/>
<dbReference type="AlphaFoldDB" id="B4MMF1"/>
<evidence type="ECO:0000313" key="10">
    <source>
        <dbReference type="Proteomes" id="UP000007798"/>
    </source>
</evidence>
<keyword evidence="7" id="KW-0175">Coiled coil</keyword>
<keyword evidence="8" id="KW-0732">Signal</keyword>
<dbReference type="Pfam" id="PF04420">
    <property type="entry name" value="CHD5"/>
    <property type="match status" value="1"/>
</dbReference>
<reference evidence="9 10" key="1">
    <citation type="journal article" date="2007" name="Nature">
        <title>Evolution of genes and genomes on the Drosophila phylogeny.</title>
        <authorList>
            <consortium name="Drosophila 12 Genomes Consortium"/>
            <person name="Clark A.G."/>
            <person name="Eisen M.B."/>
            <person name="Smith D.R."/>
            <person name="Bergman C.M."/>
            <person name="Oliver B."/>
            <person name="Markow T.A."/>
            <person name="Kaufman T.C."/>
            <person name="Kellis M."/>
            <person name="Gelbart W."/>
            <person name="Iyer V.N."/>
            <person name="Pollard D.A."/>
            <person name="Sackton T.B."/>
            <person name="Larracuente A.M."/>
            <person name="Singh N.D."/>
            <person name="Abad J.P."/>
            <person name="Abt D.N."/>
            <person name="Adryan B."/>
            <person name="Aguade M."/>
            <person name="Akashi H."/>
            <person name="Anderson W.W."/>
            <person name="Aquadro C.F."/>
            <person name="Ardell D.H."/>
            <person name="Arguello R."/>
            <person name="Artieri C.G."/>
            <person name="Barbash D.A."/>
            <person name="Barker D."/>
            <person name="Barsanti P."/>
            <person name="Batterham P."/>
            <person name="Batzoglou S."/>
            <person name="Begun D."/>
            <person name="Bhutkar A."/>
            <person name="Blanco E."/>
            <person name="Bosak S.A."/>
            <person name="Bradley R.K."/>
            <person name="Brand A.D."/>
            <person name="Brent M.R."/>
            <person name="Brooks A.N."/>
            <person name="Brown R.H."/>
            <person name="Butlin R.K."/>
            <person name="Caggese C."/>
            <person name="Calvi B.R."/>
            <person name="Bernardo de Carvalho A."/>
            <person name="Caspi A."/>
            <person name="Castrezana S."/>
            <person name="Celniker S.E."/>
            <person name="Chang J.L."/>
            <person name="Chapple C."/>
            <person name="Chatterji S."/>
            <person name="Chinwalla A."/>
            <person name="Civetta A."/>
            <person name="Clifton S.W."/>
            <person name="Comeron J.M."/>
            <person name="Costello J.C."/>
            <person name="Coyne J.A."/>
            <person name="Daub J."/>
            <person name="David R.G."/>
            <person name="Delcher A.L."/>
            <person name="Delehaunty K."/>
            <person name="Do C.B."/>
            <person name="Ebling H."/>
            <person name="Edwards K."/>
            <person name="Eickbush T."/>
            <person name="Evans J.D."/>
            <person name="Filipski A."/>
            <person name="Findeiss S."/>
            <person name="Freyhult E."/>
            <person name="Fulton L."/>
            <person name="Fulton R."/>
            <person name="Garcia A.C."/>
            <person name="Gardiner A."/>
            <person name="Garfield D.A."/>
            <person name="Garvin B.E."/>
            <person name="Gibson G."/>
            <person name="Gilbert D."/>
            <person name="Gnerre S."/>
            <person name="Godfrey J."/>
            <person name="Good R."/>
            <person name="Gotea V."/>
            <person name="Gravely B."/>
            <person name="Greenberg A.J."/>
            <person name="Griffiths-Jones S."/>
            <person name="Gross S."/>
            <person name="Guigo R."/>
            <person name="Gustafson E.A."/>
            <person name="Haerty W."/>
            <person name="Hahn M.W."/>
            <person name="Halligan D.L."/>
            <person name="Halpern A.L."/>
            <person name="Halter G.M."/>
            <person name="Han M.V."/>
            <person name="Heger A."/>
            <person name="Hillier L."/>
            <person name="Hinrichs A.S."/>
            <person name="Holmes I."/>
            <person name="Hoskins R.A."/>
            <person name="Hubisz M.J."/>
            <person name="Hultmark D."/>
            <person name="Huntley M.A."/>
            <person name="Jaffe D.B."/>
            <person name="Jagadeeshan S."/>
            <person name="Jeck W.R."/>
            <person name="Johnson J."/>
            <person name="Jones C.D."/>
            <person name="Jordan W.C."/>
            <person name="Karpen G.H."/>
            <person name="Kataoka E."/>
            <person name="Keightley P.D."/>
            <person name="Kheradpour P."/>
            <person name="Kirkness E.F."/>
            <person name="Koerich L.B."/>
            <person name="Kristiansen K."/>
            <person name="Kudrna D."/>
            <person name="Kulathinal R.J."/>
            <person name="Kumar S."/>
            <person name="Kwok R."/>
            <person name="Lander E."/>
            <person name="Langley C.H."/>
            <person name="Lapoint R."/>
            <person name="Lazzaro B.P."/>
            <person name="Lee S.J."/>
            <person name="Levesque L."/>
            <person name="Li R."/>
            <person name="Lin C.F."/>
            <person name="Lin M.F."/>
            <person name="Lindblad-Toh K."/>
            <person name="Llopart A."/>
            <person name="Long M."/>
            <person name="Low L."/>
            <person name="Lozovsky E."/>
            <person name="Lu J."/>
            <person name="Luo M."/>
            <person name="Machado C.A."/>
            <person name="Makalowski W."/>
            <person name="Marzo M."/>
            <person name="Matsuda M."/>
            <person name="Matzkin L."/>
            <person name="McAllister B."/>
            <person name="McBride C.S."/>
            <person name="McKernan B."/>
            <person name="McKernan K."/>
            <person name="Mendez-Lago M."/>
            <person name="Minx P."/>
            <person name="Mollenhauer M.U."/>
            <person name="Montooth K."/>
            <person name="Mount S.M."/>
            <person name="Mu X."/>
            <person name="Myers E."/>
            <person name="Negre B."/>
            <person name="Newfeld S."/>
            <person name="Nielsen R."/>
            <person name="Noor M.A."/>
            <person name="O'Grady P."/>
            <person name="Pachter L."/>
            <person name="Papaceit M."/>
            <person name="Parisi M.J."/>
            <person name="Parisi M."/>
            <person name="Parts L."/>
            <person name="Pedersen J.S."/>
            <person name="Pesole G."/>
            <person name="Phillippy A.M."/>
            <person name="Ponting C.P."/>
            <person name="Pop M."/>
            <person name="Porcelli D."/>
            <person name="Powell J.R."/>
            <person name="Prohaska S."/>
            <person name="Pruitt K."/>
            <person name="Puig M."/>
            <person name="Quesneville H."/>
            <person name="Ram K.R."/>
            <person name="Rand D."/>
            <person name="Rasmussen M.D."/>
            <person name="Reed L.K."/>
            <person name="Reenan R."/>
            <person name="Reily A."/>
            <person name="Remington K.A."/>
            <person name="Rieger T.T."/>
            <person name="Ritchie M.G."/>
            <person name="Robin C."/>
            <person name="Rogers Y.H."/>
            <person name="Rohde C."/>
            <person name="Rozas J."/>
            <person name="Rubenfield M.J."/>
            <person name="Ruiz A."/>
            <person name="Russo S."/>
            <person name="Salzberg S.L."/>
            <person name="Sanchez-Gracia A."/>
            <person name="Saranga D.J."/>
            <person name="Sato H."/>
            <person name="Schaeffer S.W."/>
            <person name="Schatz M.C."/>
            <person name="Schlenke T."/>
            <person name="Schwartz R."/>
            <person name="Segarra C."/>
            <person name="Singh R.S."/>
            <person name="Sirot L."/>
            <person name="Sirota M."/>
            <person name="Sisneros N.B."/>
            <person name="Smith C.D."/>
            <person name="Smith T.F."/>
            <person name="Spieth J."/>
            <person name="Stage D.E."/>
            <person name="Stark A."/>
            <person name="Stephan W."/>
            <person name="Strausberg R.L."/>
            <person name="Strempel S."/>
            <person name="Sturgill D."/>
            <person name="Sutton G."/>
            <person name="Sutton G.G."/>
            <person name="Tao W."/>
            <person name="Teichmann S."/>
            <person name="Tobari Y.N."/>
            <person name="Tomimura Y."/>
            <person name="Tsolas J.M."/>
            <person name="Valente V.L."/>
            <person name="Venter E."/>
            <person name="Venter J.C."/>
            <person name="Vicario S."/>
            <person name="Vieira F.G."/>
            <person name="Vilella A.J."/>
            <person name="Villasante A."/>
            <person name="Walenz B."/>
            <person name="Wang J."/>
            <person name="Wasserman M."/>
            <person name="Watts T."/>
            <person name="Wilson D."/>
            <person name="Wilson R.K."/>
            <person name="Wing R.A."/>
            <person name="Wolfner M.F."/>
            <person name="Wong A."/>
            <person name="Wong G.K."/>
            <person name="Wu C.I."/>
            <person name="Wu G."/>
            <person name="Yamamoto D."/>
            <person name="Yang H.P."/>
            <person name="Yang S.P."/>
            <person name="Yorke J.A."/>
            <person name="Yoshida K."/>
            <person name="Zdobnov E."/>
            <person name="Zhang P."/>
            <person name="Zhang Y."/>
            <person name="Zimin A.V."/>
            <person name="Baldwin J."/>
            <person name="Abdouelleil A."/>
            <person name="Abdulkadir J."/>
            <person name="Abebe A."/>
            <person name="Abera B."/>
            <person name="Abreu J."/>
            <person name="Acer S.C."/>
            <person name="Aftuck L."/>
            <person name="Alexander A."/>
            <person name="An P."/>
            <person name="Anderson E."/>
            <person name="Anderson S."/>
            <person name="Arachi H."/>
            <person name="Azer M."/>
            <person name="Bachantsang P."/>
            <person name="Barry A."/>
            <person name="Bayul T."/>
            <person name="Berlin A."/>
            <person name="Bessette D."/>
            <person name="Bloom T."/>
            <person name="Blye J."/>
            <person name="Boguslavskiy L."/>
            <person name="Bonnet C."/>
            <person name="Boukhgalter B."/>
            <person name="Bourzgui I."/>
            <person name="Brown A."/>
            <person name="Cahill P."/>
            <person name="Channer S."/>
            <person name="Cheshatsang Y."/>
            <person name="Chuda L."/>
            <person name="Citroen M."/>
            <person name="Collymore A."/>
            <person name="Cooke P."/>
            <person name="Costello M."/>
            <person name="D'Aco K."/>
            <person name="Daza R."/>
            <person name="De Haan G."/>
            <person name="DeGray S."/>
            <person name="DeMaso C."/>
            <person name="Dhargay N."/>
            <person name="Dooley K."/>
            <person name="Dooley E."/>
            <person name="Doricent M."/>
            <person name="Dorje P."/>
            <person name="Dorjee K."/>
            <person name="Dupes A."/>
            <person name="Elong R."/>
            <person name="Falk J."/>
            <person name="Farina A."/>
            <person name="Faro S."/>
            <person name="Ferguson D."/>
            <person name="Fisher S."/>
            <person name="Foley C.D."/>
            <person name="Franke A."/>
            <person name="Friedrich D."/>
            <person name="Gadbois L."/>
            <person name="Gearin G."/>
            <person name="Gearin C.R."/>
            <person name="Giannoukos G."/>
            <person name="Goode T."/>
            <person name="Graham J."/>
            <person name="Grandbois E."/>
            <person name="Grewal S."/>
            <person name="Gyaltsen K."/>
            <person name="Hafez N."/>
            <person name="Hagos B."/>
            <person name="Hall J."/>
            <person name="Henson C."/>
            <person name="Hollinger A."/>
            <person name="Honan T."/>
            <person name="Huard M.D."/>
            <person name="Hughes L."/>
            <person name="Hurhula B."/>
            <person name="Husby M.E."/>
            <person name="Kamat A."/>
            <person name="Kanga B."/>
            <person name="Kashin S."/>
            <person name="Khazanovich D."/>
            <person name="Kisner P."/>
            <person name="Lance K."/>
            <person name="Lara M."/>
            <person name="Lee W."/>
            <person name="Lennon N."/>
            <person name="Letendre F."/>
            <person name="LeVine R."/>
            <person name="Lipovsky A."/>
            <person name="Liu X."/>
            <person name="Liu J."/>
            <person name="Liu S."/>
            <person name="Lokyitsang T."/>
            <person name="Lokyitsang Y."/>
            <person name="Lubonja R."/>
            <person name="Lui A."/>
            <person name="MacDonald P."/>
            <person name="Magnisalis V."/>
            <person name="Maru K."/>
            <person name="Matthews C."/>
            <person name="McCusker W."/>
            <person name="McDonough S."/>
            <person name="Mehta T."/>
            <person name="Meldrim J."/>
            <person name="Meneus L."/>
            <person name="Mihai O."/>
            <person name="Mihalev A."/>
            <person name="Mihova T."/>
            <person name="Mittelman R."/>
            <person name="Mlenga V."/>
            <person name="Montmayeur A."/>
            <person name="Mulrain L."/>
            <person name="Navidi A."/>
            <person name="Naylor J."/>
            <person name="Negash T."/>
            <person name="Nguyen T."/>
            <person name="Nguyen N."/>
            <person name="Nicol R."/>
            <person name="Norbu C."/>
            <person name="Norbu N."/>
            <person name="Novod N."/>
            <person name="O'Neill B."/>
            <person name="Osman S."/>
            <person name="Markiewicz E."/>
            <person name="Oyono O.L."/>
            <person name="Patti C."/>
            <person name="Phunkhang P."/>
            <person name="Pierre F."/>
            <person name="Priest M."/>
            <person name="Raghuraman S."/>
            <person name="Rege F."/>
            <person name="Reyes R."/>
            <person name="Rise C."/>
            <person name="Rogov P."/>
            <person name="Ross K."/>
            <person name="Ryan E."/>
            <person name="Settipalli S."/>
            <person name="Shea T."/>
            <person name="Sherpa N."/>
            <person name="Shi L."/>
            <person name="Shih D."/>
            <person name="Sparrow T."/>
            <person name="Spaulding J."/>
            <person name="Stalker J."/>
            <person name="Stange-Thomann N."/>
            <person name="Stavropoulos S."/>
            <person name="Stone C."/>
            <person name="Strader C."/>
            <person name="Tesfaye S."/>
            <person name="Thomson T."/>
            <person name="Thoulutsang Y."/>
            <person name="Thoulutsang D."/>
            <person name="Topham K."/>
            <person name="Topping I."/>
            <person name="Tsamla T."/>
            <person name="Vassiliev H."/>
            <person name="Vo A."/>
            <person name="Wangchuk T."/>
            <person name="Wangdi T."/>
            <person name="Weiand M."/>
            <person name="Wilkinson J."/>
            <person name="Wilson A."/>
            <person name="Yadav S."/>
            <person name="Young G."/>
            <person name="Yu Q."/>
            <person name="Zembek L."/>
            <person name="Zhong D."/>
            <person name="Zimmer A."/>
            <person name="Zwirko Z."/>
            <person name="Jaffe D.B."/>
            <person name="Alvarez P."/>
            <person name="Brockman W."/>
            <person name="Butler J."/>
            <person name="Chin C."/>
            <person name="Gnerre S."/>
            <person name="Grabherr M."/>
            <person name="Kleber M."/>
            <person name="Mauceli E."/>
            <person name="MacCallum I."/>
        </authorList>
    </citation>
    <scope>NUCLEOTIDE SEQUENCE [LARGE SCALE GENOMIC DNA]</scope>
    <source>
        <strain evidence="10">Tucson 14030-0811.24</strain>
    </source>
</reference>
<keyword evidence="5" id="KW-1133">Transmembrane helix</keyword>
<comment type="similarity">
    <text evidence="2">Belongs to the WRB/GET1 family.</text>
</comment>
<keyword evidence="3" id="KW-0812">Transmembrane</keyword>
<evidence type="ECO:0000256" key="6">
    <source>
        <dbReference type="ARBA" id="ARBA00023136"/>
    </source>
</evidence>
<dbReference type="EMBL" id="CH963847">
    <property type="protein sequence ID" value="EDW73296.1"/>
    <property type="molecule type" value="Genomic_DNA"/>
</dbReference>
<dbReference type="OMA" id="ARKIKTM"/>
<feature type="coiled-coil region" evidence="7">
    <location>
        <begin position="33"/>
        <end position="90"/>
    </location>
</feature>
<accession>B4MMF1</accession>
<dbReference type="InParanoid" id="B4MMF1"/>
<dbReference type="GO" id="GO:0071816">
    <property type="term" value="P:tail-anchored membrane protein insertion into ER membrane"/>
    <property type="evidence" value="ECO:0007669"/>
    <property type="project" value="InterPro"/>
</dbReference>
<evidence type="ECO:0000256" key="7">
    <source>
        <dbReference type="SAM" id="Coils"/>
    </source>
</evidence>
<feature type="signal peptide" evidence="8">
    <location>
        <begin position="1"/>
        <end position="15"/>
    </location>
</feature>
<dbReference type="GO" id="GO:0043529">
    <property type="term" value="C:GET complex"/>
    <property type="evidence" value="ECO:0007669"/>
    <property type="project" value="TreeGrafter"/>
</dbReference>
<dbReference type="STRING" id="7260.B4MMF1"/>
<dbReference type="PANTHER" id="PTHR42650:SF1">
    <property type="entry name" value="GUIDED ENTRY OF TAIL-ANCHORED PROTEINS FACTOR 1"/>
    <property type="match status" value="1"/>
</dbReference>
<dbReference type="PANTHER" id="PTHR42650">
    <property type="entry name" value="TAIL-ANCHORED PROTEIN INSERTION RECEPTOR WRB"/>
    <property type="match status" value="1"/>
</dbReference>
<evidence type="ECO:0000256" key="4">
    <source>
        <dbReference type="ARBA" id="ARBA00022824"/>
    </source>
</evidence>
<evidence type="ECO:0000256" key="8">
    <source>
        <dbReference type="SAM" id="SignalP"/>
    </source>
</evidence>
<keyword evidence="6" id="KW-0472">Membrane</keyword>
<dbReference type="HOGENOM" id="CLU_1519443_0_0_1"/>
<comment type="subcellular location">
    <subcellularLocation>
        <location evidence="1">Endoplasmic reticulum membrane</location>
    </subcellularLocation>
</comment>
<dbReference type="eggNOG" id="KOG4253">
    <property type="taxonomic scope" value="Eukaryota"/>
</dbReference>
<dbReference type="GO" id="GO:0043495">
    <property type="term" value="F:protein-membrane adaptor activity"/>
    <property type="evidence" value="ECO:0007669"/>
    <property type="project" value="TreeGrafter"/>
</dbReference>
<protein>
    <submittedName>
        <fullName evidence="9">Uncharacterized protein</fullName>
    </submittedName>
</protein>
<evidence type="ECO:0000256" key="1">
    <source>
        <dbReference type="ARBA" id="ARBA00004586"/>
    </source>
</evidence>
<evidence type="ECO:0000313" key="9">
    <source>
        <dbReference type="EMBL" id="EDW73296.1"/>
    </source>
</evidence>
<dbReference type="Proteomes" id="UP000007798">
    <property type="component" value="Unassembled WGS sequence"/>
</dbReference>
<dbReference type="GO" id="GO:0048477">
    <property type="term" value="P:oogenesis"/>
    <property type="evidence" value="ECO:0007669"/>
    <property type="project" value="EnsemblMetazoa"/>
</dbReference>
<feature type="chain" id="PRO_5011999878" evidence="8">
    <location>
        <begin position="16"/>
        <end position="177"/>
    </location>
</feature>
<dbReference type="FunCoup" id="B4MMF1">
    <property type="interactions" value="508"/>
</dbReference>
<dbReference type="PhylomeDB" id="B4MMF1"/>
<keyword evidence="10" id="KW-1185">Reference proteome</keyword>
<evidence type="ECO:0000256" key="2">
    <source>
        <dbReference type="ARBA" id="ARBA00010799"/>
    </source>
</evidence>
<evidence type="ECO:0000256" key="5">
    <source>
        <dbReference type="ARBA" id="ARBA00022989"/>
    </source>
</evidence>
<gene>
    <name evidence="9" type="primary">Dwil\GK17472</name>
    <name evidence="9" type="ORF">Dwil_GK17472</name>
</gene>
<keyword evidence="4" id="KW-0256">Endoplasmic reticulum</keyword>
<sequence length="177" mass="20613">MTLFVLIAIMSLLNTFLPDFIRNYLKVSRFWRLRNEETEILQTELDAAREEVENVRNAEHAGEYAKTIKIMRAERKVNEIELKIKTAQQLETLKKSTIDTISYYVSKLVMTLILIIISVRNRTSPVMILDKQINLWPLEDLLSFPTGIDHAVSVPIWAFSCNFTFRIIRGLIKDLRA</sequence>
<dbReference type="InterPro" id="IPR028945">
    <property type="entry name" value="Get1"/>
</dbReference>
<evidence type="ECO:0000256" key="3">
    <source>
        <dbReference type="ARBA" id="ARBA00022692"/>
    </source>
</evidence>
<organism evidence="9 10">
    <name type="scientific">Drosophila willistoni</name>
    <name type="common">Fruit fly</name>
    <dbReference type="NCBI Taxonomy" id="7260"/>
    <lineage>
        <taxon>Eukaryota</taxon>
        <taxon>Metazoa</taxon>
        <taxon>Ecdysozoa</taxon>
        <taxon>Arthropoda</taxon>
        <taxon>Hexapoda</taxon>
        <taxon>Insecta</taxon>
        <taxon>Pterygota</taxon>
        <taxon>Neoptera</taxon>
        <taxon>Endopterygota</taxon>
        <taxon>Diptera</taxon>
        <taxon>Brachycera</taxon>
        <taxon>Muscomorpha</taxon>
        <taxon>Ephydroidea</taxon>
        <taxon>Drosophilidae</taxon>
        <taxon>Drosophila</taxon>
        <taxon>Sophophora</taxon>
    </lineage>
</organism>
<dbReference type="KEGG" id="dwi:6638927"/>